<feature type="region of interest" description="Disordered" evidence="1">
    <location>
        <begin position="1"/>
        <end position="32"/>
    </location>
</feature>
<dbReference type="Proteomes" id="UP001375240">
    <property type="component" value="Unassembled WGS sequence"/>
</dbReference>
<gene>
    <name evidence="5" type="ORF">TWF696_003052</name>
</gene>
<dbReference type="InterPro" id="IPR021714">
    <property type="entry name" value="URB1_N"/>
</dbReference>
<evidence type="ECO:0008006" key="7">
    <source>
        <dbReference type="Google" id="ProtNLM"/>
    </source>
</evidence>
<dbReference type="Pfam" id="PF11707">
    <property type="entry name" value="Npa1"/>
    <property type="match status" value="1"/>
</dbReference>
<dbReference type="GO" id="GO:0000463">
    <property type="term" value="P:maturation of LSU-rRNA from tricistronic rRNA transcript (SSU-rRNA, 5.8S rRNA, LSU-rRNA)"/>
    <property type="evidence" value="ECO:0007669"/>
    <property type="project" value="TreeGrafter"/>
</dbReference>
<evidence type="ECO:0000256" key="1">
    <source>
        <dbReference type="SAM" id="MobiDB-lite"/>
    </source>
</evidence>
<feature type="domain" description="URB1 N-terminal" evidence="2">
    <location>
        <begin position="108"/>
        <end position="437"/>
    </location>
</feature>
<dbReference type="Pfam" id="PF16201">
    <property type="entry name" value="NopRA1"/>
    <property type="match status" value="1"/>
</dbReference>
<keyword evidence="6" id="KW-1185">Reference proteome</keyword>
<evidence type="ECO:0000313" key="6">
    <source>
        <dbReference type="Proteomes" id="UP001375240"/>
    </source>
</evidence>
<dbReference type="GO" id="GO:0000466">
    <property type="term" value="P:maturation of 5.8S rRNA from tricistronic rRNA transcript (SSU-rRNA, 5.8S rRNA, LSU-rRNA)"/>
    <property type="evidence" value="ECO:0007669"/>
    <property type="project" value="TreeGrafter"/>
</dbReference>
<comment type="caution">
    <text evidence="5">The sequence shown here is derived from an EMBL/GenBank/DDBJ whole genome shotgun (WGS) entry which is preliminary data.</text>
</comment>
<name>A0AAV9TZV9_9PEZI</name>
<evidence type="ECO:0000259" key="4">
    <source>
        <dbReference type="Pfam" id="PF26140"/>
    </source>
</evidence>
<reference evidence="5 6" key="1">
    <citation type="submission" date="2019-10" db="EMBL/GenBank/DDBJ databases">
        <authorList>
            <person name="Palmer J.M."/>
        </authorList>
    </citation>
    <scope>NUCLEOTIDE SEQUENCE [LARGE SCALE GENOMIC DNA]</scope>
    <source>
        <strain evidence="5 6">TWF696</strain>
    </source>
</reference>
<dbReference type="PANTHER" id="PTHR13500:SF0">
    <property type="entry name" value="NUCLEOLAR PRE-RIBOSOMAL-ASSOCIATED PROTEIN 1"/>
    <property type="match status" value="1"/>
</dbReference>
<dbReference type="PANTHER" id="PTHR13500">
    <property type="entry name" value="NUCLEOLAR PRERIBOSOMAL-ASSOCIATED PROTEIN 1"/>
    <property type="match status" value="1"/>
</dbReference>
<dbReference type="InterPro" id="IPR032436">
    <property type="entry name" value="URB1_C"/>
</dbReference>
<dbReference type="EMBL" id="JAVHNQ010000015">
    <property type="protein sequence ID" value="KAK6332334.1"/>
    <property type="molecule type" value="Genomic_DNA"/>
</dbReference>
<protein>
    <recommendedName>
        <fullName evidence="7">Nucleolar pre-ribosomal-associated protein 1</fullName>
    </recommendedName>
</protein>
<accession>A0AAV9TZV9</accession>
<dbReference type="GO" id="GO:0005730">
    <property type="term" value="C:nucleolus"/>
    <property type="evidence" value="ECO:0007669"/>
    <property type="project" value="TreeGrafter"/>
</dbReference>
<proteinExistence type="predicted"/>
<evidence type="ECO:0000259" key="3">
    <source>
        <dbReference type="Pfam" id="PF16201"/>
    </source>
</evidence>
<evidence type="ECO:0000313" key="5">
    <source>
        <dbReference type="EMBL" id="KAK6332334.1"/>
    </source>
</evidence>
<dbReference type="Pfam" id="PF26140">
    <property type="entry name" value="HEAT_URB1"/>
    <property type="match status" value="1"/>
</dbReference>
<dbReference type="InterPro" id="IPR039844">
    <property type="entry name" value="URB1"/>
</dbReference>
<feature type="domain" description="URB1 central HEAT repeat" evidence="4">
    <location>
        <begin position="628"/>
        <end position="798"/>
    </location>
</feature>
<evidence type="ECO:0000259" key="2">
    <source>
        <dbReference type="Pfam" id="PF11707"/>
    </source>
</evidence>
<sequence>MAKRPFNQANVDGHDRRQGGAPKRQKKDDSQLAKVLAPESITSVRQLQGLFAEYSNVAKVQAGVQTFKRFLAECRDLQYALHMNEEVKLCLLQEYLDGQISRDGDETCSDLMQAWSFASQSNNFQLLSSVPTAIHLLLRTISLFPAWKKHGVALAKTVLQPSYLKIIYRSLGGSKDAISSPCLRLLTEINRFDNGSLCPYLHQSVDFTVKDLARNLEIKKAEKTDEPPTEDPDRPSVRTVFVRFILSFFEYGTHSIKTDIMGLRAFTTPLFKHIRQDTAVVISEILKAFQSHVLSDPDVARSAKTNYFNDWSLSRLAELCYREDPVDPEKPDKTVAGVTYDFLEGVCSTPGNGVCFKDNGWYAGTKLDSGTDTKGSKLQVNNRILLGLLKSLRPYSNTYHLRLLIATFTASPELVAAYFSDSTAFAFDPKLTATWIGLSSVFLETIQIKVPKAFGYPNSDTPSAPPPIRNVIENIIPHQLTRAVLTKCLTFNNHFVGFLSIRILNASFRKLADVLDSLVALSADLVDGAAWTNAAHDLLDEFSKRVPELSVIITAFNQTPQDGALQREAVSRLLLNYHELLPSSAGASTASKFDFGPSFARVLARIDQSTGFETLEVAHCLHLAKLLPETRWWAKAASAGYSPAVTLMKIAAEREDNGTTRKDISGLLEKIVDDSPLFGKNERGDGSIVHPLEALMESLECVKGWDGWDRIPGYLDNACGRLVQSPYKFYDIVGEVPENAGAKAKANRKRGLSPLLAALFHQFNFVKRGDEWSDADVKALTRWLLRVSRNFWVIGDVAMVETREGDILAAESDSKDCTEAYIQFVQGVRAWRDCLEEFKIGADDLLSFPMRFDTAGVYSTKDSEELRKRYLEPVVSMAKTQRASATLFSWRCLQLAVDVLLRVTWALDESFMSDMSAWLSGHKKVFDAYEEAAKSLLQNTAYGPEARGRLCAAAMTDASGAPLYGHFCMDPSRQLSKRFDEALINVYSMLPLAPLSDSTGVKHAMTTRMVEAYKILDESLEPQPRDRIDLFFPTLLDVADAKYCCRNASARTHQASGDRPFEFPSLMWEKILLWLSRERETLVGEEVWGIIGAGAPWPLRTHRWSEFIVLAERLADAESLQRIRVDAQTVGVDLLDENPRAFRKLVRCMFDARMFSAGAEGLLDTAVRYLGGAPERLQDEQLTREYVNLASAVAEVLKDVAMERDAAGRLHWKNVDDASQRSWRDSFLQVFYEQSMPGTSDVPIWQHFLADTRVKELVGVEYLEAGLDFGCIPCDETILDMMKEVEGATLQLLAADTLSLFEAAYRNSYGQHANWFNKRVKQTVYELTSSLSDAEDAEAARDHCELLAGFLGRAGRNLMKCITKDAVDSLLEVVFDKLSLGGGGVALAAVILAKVPNVEGLQHSKLLQSVLSSTTALSQRSTLEPPTAQKQQEQHRLAYIIRELFNASKSSHSTVTTLDGVLSLYGGTNDAVDAVLLDILTTIEGRMSKSIMERITTISFADDEEHRLVERDVKGRIKIAISTRVLARSIANFHPAKVSLSAAGDDLTRFLEACARLDEDEERRRTYDVGFITAVVVHGILTEADEHRLDVKDVVERHALSYIIMGLASSSAQERGIAEAAITAVSTKLEASATGQDKPRGYKERLEVMHLLCKILAGISALDGGLQESGIPTVTALVLARCVAVVANPGHFQYEMVMRWLQARATVDLREVPLLRECLRSEGEGYWREVSWLLECLAAGMRASADVDICRRRGVFEEVITLYATAATRATKGSTSSANREDVVRKRVVEMLWNAAGVEGGATTLITRTGVVSWIKMAVAGTGDADEEVRVQLKRLAARLWEACDKAYVEGWSGGNIGRVLESVVTLGSERL</sequence>
<dbReference type="InterPro" id="IPR059018">
    <property type="entry name" value="HEAT_URB1"/>
</dbReference>
<organism evidence="5 6">
    <name type="scientific">Orbilia brochopaga</name>
    <dbReference type="NCBI Taxonomy" id="3140254"/>
    <lineage>
        <taxon>Eukaryota</taxon>
        <taxon>Fungi</taxon>
        <taxon>Dikarya</taxon>
        <taxon>Ascomycota</taxon>
        <taxon>Pezizomycotina</taxon>
        <taxon>Orbiliomycetes</taxon>
        <taxon>Orbiliales</taxon>
        <taxon>Orbiliaceae</taxon>
        <taxon>Orbilia</taxon>
    </lineage>
</organism>
<feature type="domain" description="URB1 C-terminal" evidence="3">
    <location>
        <begin position="1600"/>
        <end position="1814"/>
    </location>
</feature>